<comment type="caution">
    <text evidence="1">The sequence shown here is derived from an EMBL/GenBank/DDBJ whole genome shotgun (WGS) entry which is preliminary data.</text>
</comment>
<name>A0A0F8XC27_9ZZZZ</name>
<feature type="non-terminal residue" evidence="1">
    <location>
        <position position="111"/>
    </location>
</feature>
<dbReference type="AlphaFoldDB" id="A0A0F8XC27"/>
<evidence type="ECO:0000313" key="1">
    <source>
        <dbReference type="EMBL" id="KKK58500.1"/>
    </source>
</evidence>
<dbReference type="EMBL" id="LAZR01063951">
    <property type="protein sequence ID" value="KKK58500.1"/>
    <property type="molecule type" value="Genomic_DNA"/>
</dbReference>
<accession>A0A0F8XC27</accession>
<organism evidence="1">
    <name type="scientific">marine sediment metagenome</name>
    <dbReference type="NCBI Taxonomy" id="412755"/>
    <lineage>
        <taxon>unclassified sequences</taxon>
        <taxon>metagenomes</taxon>
        <taxon>ecological metagenomes</taxon>
    </lineage>
</organism>
<sequence>MLYEYLQDLQRLLRDQTQQLFNTEDLTRYVNLARRQIAKETQCIRVLPPISVGISTITVDDGGSGYTSSPTITITAPDSPDGAVTFPTGNQATATATVIGGIITDIQVTDG</sequence>
<proteinExistence type="predicted"/>
<protein>
    <submittedName>
        <fullName evidence="1">Uncharacterized protein</fullName>
    </submittedName>
</protein>
<reference evidence="1" key="1">
    <citation type="journal article" date="2015" name="Nature">
        <title>Complex archaea that bridge the gap between prokaryotes and eukaryotes.</title>
        <authorList>
            <person name="Spang A."/>
            <person name="Saw J.H."/>
            <person name="Jorgensen S.L."/>
            <person name="Zaremba-Niedzwiedzka K."/>
            <person name="Martijn J."/>
            <person name="Lind A.E."/>
            <person name="van Eijk R."/>
            <person name="Schleper C."/>
            <person name="Guy L."/>
            <person name="Ettema T.J."/>
        </authorList>
    </citation>
    <scope>NUCLEOTIDE SEQUENCE</scope>
</reference>
<gene>
    <name evidence="1" type="ORF">LCGC14_3043830</name>
</gene>